<dbReference type="EMBL" id="JXJN01012374">
    <property type="status" value="NOT_ANNOTATED_CDS"/>
    <property type="molecule type" value="Genomic_DNA"/>
</dbReference>
<protein>
    <submittedName>
        <fullName evidence="1">Uncharacterized protein</fullName>
    </submittedName>
</protein>
<reference evidence="1" key="2">
    <citation type="submission" date="2020-05" db="UniProtKB">
        <authorList>
            <consortium name="EnsemblMetazoa"/>
        </authorList>
    </citation>
    <scope>IDENTIFICATION</scope>
    <source>
        <strain evidence="1">IAEA</strain>
    </source>
</reference>
<name>A0A1B0BD79_9MUSC</name>
<dbReference type="EnsemblMetazoa" id="GPPI026353-RA">
    <property type="protein sequence ID" value="GPPI026353-PA"/>
    <property type="gene ID" value="GPPI026353"/>
</dbReference>
<organism evidence="1 2">
    <name type="scientific">Glossina palpalis gambiensis</name>
    <dbReference type="NCBI Taxonomy" id="67801"/>
    <lineage>
        <taxon>Eukaryota</taxon>
        <taxon>Metazoa</taxon>
        <taxon>Ecdysozoa</taxon>
        <taxon>Arthropoda</taxon>
        <taxon>Hexapoda</taxon>
        <taxon>Insecta</taxon>
        <taxon>Pterygota</taxon>
        <taxon>Neoptera</taxon>
        <taxon>Endopterygota</taxon>
        <taxon>Diptera</taxon>
        <taxon>Brachycera</taxon>
        <taxon>Muscomorpha</taxon>
        <taxon>Hippoboscoidea</taxon>
        <taxon>Glossinidae</taxon>
        <taxon>Glossina</taxon>
    </lineage>
</organism>
<evidence type="ECO:0000313" key="2">
    <source>
        <dbReference type="Proteomes" id="UP000092460"/>
    </source>
</evidence>
<sequence>MNSVSVGTKVKYNARTHTHSRTHTIEVYTKYSSNARTHAGNVLHGVKTMMDTANAPSNERLDVFTKLFIQPLRCPLLRNHINRCSVKNATARLEDTLTISMKSSEHFMFSSVCPKFSLRYRDCRVWQYVTFESNPRLDQKSTTLTIASFTLLTMTVNTNRIENSNRMTIEWKVERTDDETAWTYHGMNQRMYGLGNK</sequence>
<dbReference type="EMBL" id="JXJN01012373">
    <property type="status" value="NOT_ANNOTATED_CDS"/>
    <property type="molecule type" value="Genomic_DNA"/>
</dbReference>
<dbReference type="AlphaFoldDB" id="A0A1B0BD79"/>
<accession>A0A1B0BD79</accession>
<dbReference type="VEuPathDB" id="VectorBase:GPPI026353"/>
<reference evidence="2" key="1">
    <citation type="submission" date="2015-01" db="EMBL/GenBank/DDBJ databases">
        <authorList>
            <person name="Aksoy S."/>
            <person name="Warren W."/>
            <person name="Wilson R.K."/>
        </authorList>
    </citation>
    <scope>NUCLEOTIDE SEQUENCE [LARGE SCALE GENOMIC DNA]</scope>
    <source>
        <strain evidence="2">IAEA</strain>
    </source>
</reference>
<proteinExistence type="predicted"/>
<dbReference type="EMBL" id="JXJN01012372">
    <property type="status" value="NOT_ANNOTATED_CDS"/>
    <property type="molecule type" value="Genomic_DNA"/>
</dbReference>
<dbReference type="Proteomes" id="UP000092460">
    <property type="component" value="Unassembled WGS sequence"/>
</dbReference>
<evidence type="ECO:0000313" key="1">
    <source>
        <dbReference type="EnsemblMetazoa" id="GPPI026353-PA"/>
    </source>
</evidence>
<keyword evidence="2" id="KW-1185">Reference proteome</keyword>